<feature type="compositionally biased region" description="Low complexity" evidence="7">
    <location>
        <begin position="204"/>
        <end position="216"/>
    </location>
</feature>
<reference evidence="9 10" key="1">
    <citation type="journal article" date="2017" name="PLoS Biol.">
        <title>The sea cucumber genome provides insights into morphological evolution and visceral regeneration.</title>
        <authorList>
            <person name="Zhang X."/>
            <person name="Sun L."/>
            <person name="Yuan J."/>
            <person name="Sun Y."/>
            <person name="Gao Y."/>
            <person name="Zhang L."/>
            <person name="Li S."/>
            <person name="Dai H."/>
            <person name="Hamel J.F."/>
            <person name="Liu C."/>
            <person name="Yu Y."/>
            <person name="Liu S."/>
            <person name="Lin W."/>
            <person name="Guo K."/>
            <person name="Jin S."/>
            <person name="Xu P."/>
            <person name="Storey K.B."/>
            <person name="Huan P."/>
            <person name="Zhang T."/>
            <person name="Zhou Y."/>
            <person name="Zhang J."/>
            <person name="Lin C."/>
            <person name="Li X."/>
            <person name="Xing L."/>
            <person name="Huo D."/>
            <person name="Sun M."/>
            <person name="Wang L."/>
            <person name="Mercier A."/>
            <person name="Li F."/>
            <person name="Yang H."/>
            <person name="Xiang J."/>
        </authorList>
    </citation>
    <scope>NUCLEOTIDE SEQUENCE [LARGE SCALE GENOMIC DNA]</scope>
    <source>
        <strain evidence="9">Shaxun</strain>
        <tissue evidence="9">Muscle</tissue>
    </source>
</reference>
<feature type="domain" description="Homeobox" evidence="8">
    <location>
        <begin position="111"/>
        <end position="171"/>
    </location>
</feature>
<dbReference type="Gene3D" id="1.10.10.60">
    <property type="entry name" value="Homeodomain-like"/>
    <property type="match status" value="1"/>
</dbReference>
<dbReference type="InterPro" id="IPR001356">
    <property type="entry name" value="HD"/>
</dbReference>
<evidence type="ECO:0000313" key="9">
    <source>
        <dbReference type="EMBL" id="PIK62791.1"/>
    </source>
</evidence>
<evidence type="ECO:0000313" key="10">
    <source>
        <dbReference type="Proteomes" id="UP000230750"/>
    </source>
</evidence>
<dbReference type="Pfam" id="PF00046">
    <property type="entry name" value="Homeodomain"/>
    <property type="match status" value="1"/>
</dbReference>
<evidence type="ECO:0000256" key="5">
    <source>
        <dbReference type="PROSITE-ProRule" id="PRU00108"/>
    </source>
</evidence>
<dbReference type="STRING" id="307972.A0A2G8LRE0"/>
<dbReference type="InterPro" id="IPR009057">
    <property type="entry name" value="Homeodomain-like_sf"/>
</dbReference>
<evidence type="ECO:0000256" key="6">
    <source>
        <dbReference type="RuleBase" id="RU000682"/>
    </source>
</evidence>
<dbReference type="GO" id="GO:0000977">
    <property type="term" value="F:RNA polymerase II transcription regulatory region sequence-specific DNA binding"/>
    <property type="evidence" value="ECO:0007669"/>
    <property type="project" value="TreeGrafter"/>
</dbReference>
<evidence type="ECO:0000256" key="7">
    <source>
        <dbReference type="SAM" id="MobiDB-lite"/>
    </source>
</evidence>
<comment type="subcellular location">
    <subcellularLocation>
        <location evidence="1 5 6">Nucleus</location>
    </subcellularLocation>
</comment>
<dbReference type="Proteomes" id="UP000230750">
    <property type="component" value="Unassembled WGS sequence"/>
</dbReference>
<comment type="caution">
    <text evidence="9">The sequence shown here is derived from an EMBL/GenBank/DDBJ whole genome shotgun (WGS) entry which is preliminary data.</text>
</comment>
<dbReference type="SUPFAM" id="SSF46689">
    <property type="entry name" value="Homeodomain-like"/>
    <property type="match status" value="1"/>
</dbReference>
<keyword evidence="2 5" id="KW-0238">DNA-binding</keyword>
<dbReference type="AlphaFoldDB" id="A0A2G8LRE0"/>
<organism evidence="9 10">
    <name type="scientific">Stichopus japonicus</name>
    <name type="common">Sea cucumber</name>
    <dbReference type="NCBI Taxonomy" id="307972"/>
    <lineage>
        <taxon>Eukaryota</taxon>
        <taxon>Metazoa</taxon>
        <taxon>Echinodermata</taxon>
        <taxon>Eleutherozoa</taxon>
        <taxon>Echinozoa</taxon>
        <taxon>Holothuroidea</taxon>
        <taxon>Aspidochirotacea</taxon>
        <taxon>Aspidochirotida</taxon>
        <taxon>Stichopodidae</taxon>
        <taxon>Apostichopus</taxon>
    </lineage>
</organism>
<feature type="compositionally biased region" description="Basic and acidic residues" evidence="7">
    <location>
        <begin position="170"/>
        <end position="183"/>
    </location>
</feature>
<evidence type="ECO:0000256" key="1">
    <source>
        <dbReference type="ARBA" id="ARBA00004123"/>
    </source>
</evidence>
<dbReference type="GO" id="GO:0005634">
    <property type="term" value="C:nucleus"/>
    <property type="evidence" value="ECO:0007669"/>
    <property type="project" value="UniProtKB-SubCell"/>
</dbReference>
<keyword evidence="10" id="KW-1185">Reference proteome</keyword>
<dbReference type="InterPro" id="IPR050649">
    <property type="entry name" value="Paired_Homeobox_TFs"/>
</dbReference>
<dbReference type="EMBL" id="MRZV01000005">
    <property type="protein sequence ID" value="PIK62791.1"/>
    <property type="molecule type" value="Genomic_DNA"/>
</dbReference>
<dbReference type="PANTHER" id="PTHR24329:SF543">
    <property type="entry name" value="FI01017P-RELATED"/>
    <property type="match status" value="1"/>
</dbReference>
<name>A0A2G8LRE0_STIJA</name>
<protein>
    <submittedName>
        <fullName evidence="9">Putative homeobox protein aristaless-like</fullName>
    </submittedName>
</protein>
<accession>A0A2G8LRE0</accession>
<feature type="DNA-binding region" description="Homeobox" evidence="5">
    <location>
        <begin position="113"/>
        <end position="172"/>
    </location>
</feature>
<feature type="region of interest" description="Disordered" evidence="7">
    <location>
        <begin position="170"/>
        <end position="238"/>
    </location>
</feature>
<feature type="compositionally biased region" description="Polar residues" evidence="7">
    <location>
        <begin position="43"/>
        <end position="60"/>
    </location>
</feature>
<dbReference type="PANTHER" id="PTHR24329">
    <property type="entry name" value="HOMEOBOX PROTEIN ARISTALESS"/>
    <property type="match status" value="1"/>
</dbReference>
<proteinExistence type="predicted"/>
<dbReference type="FunFam" id="1.10.10.60:FF:000679">
    <property type="entry name" value="Homeobox protein aristaless"/>
    <property type="match status" value="1"/>
</dbReference>
<dbReference type="PROSITE" id="PS50071">
    <property type="entry name" value="HOMEOBOX_2"/>
    <property type="match status" value="1"/>
</dbReference>
<keyword evidence="3 5" id="KW-0371">Homeobox</keyword>
<dbReference type="SMART" id="SM00389">
    <property type="entry name" value="HOX"/>
    <property type="match status" value="1"/>
</dbReference>
<dbReference type="PROSITE" id="PS00027">
    <property type="entry name" value="HOMEOBOX_1"/>
    <property type="match status" value="1"/>
</dbReference>
<evidence type="ECO:0000256" key="2">
    <source>
        <dbReference type="ARBA" id="ARBA00023125"/>
    </source>
</evidence>
<sequence length="384" mass="42502">MPASCVTLSSSPGTFRPICSAGLKPSDLSPTSSLSSIDERSNAEANLSTYNQQSPRQCSSQLPAVEPAVGLTPSSAMFPSGGLSPYKPPHPTPQDSLNASVRPIETCPPRNRRRRSRTIYNGMQINGLEACFKVNRYPDIETRENLAMYIGMSEARVQVWFQNRRARMRRQERNTVSTGEEHVSPGANDATNADRSRDDECQSDDVTGSDDVSSASNDESMSREKVTSEMGGDEHEEIDVVGISEERVMIDYIWKDFKIHYLYRWILQYSCKRSSSSLVKPIVTSTPSVASLVGKPLVSMPPPQVCTKPCCCPPLVLPQYPFLQHRIPSSSIQVPYHPGFYTSQTAGVPPVSLWNAPPLFYSFRPSLALQVPRSSRHGAPMPFR</sequence>
<gene>
    <name evidence="9" type="ORF">BSL78_00242</name>
</gene>
<evidence type="ECO:0000259" key="8">
    <source>
        <dbReference type="PROSITE" id="PS50071"/>
    </source>
</evidence>
<evidence type="ECO:0000256" key="4">
    <source>
        <dbReference type="ARBA" id="ARBA00023242"/>
    </source>
</evidence>
<keyword evidence="4 5" id="KW-0539">Nucleus</keyword>
<evidence type="ECO:0000256" key="3">
    <source>
        <dbReference type="ARBA" id="ARBA00023155"/>
    </source>
</evidence>
<dbReference type="InterPro" id="IPR017970">
    <property type="entry name" value="Homeobox_CS"/>
</dbReference>
<feature type="compositionally biased region" description="Low complexity" evidence="7">
    <location>
        <begin position="25"/>
        <end position="36"/>
    </location>
</feature>
<dbReference type="CDD" id="cd00086">
    <property type="entry name" value="homeodomain"/>
    <property type="match status" value="1"/>
</dbReference>
<dbReference type="GO" id="GO:0000981">
    <property type="term" value="F:DNA-binding transcription factor activity, RNA polymerase II-specific"/>
    <property type="evidence" value="ECO:0007669"/>
    <property type="project" value="InterPro"/>
</dbReference>
<feature type="region of interest" description="Disordered" evidence="7">
    <location>
        <begin position="23"/>
        <end position="60"/>
    </location>
</feature>
<dbReference type="OrthoDB" id="6159439at2759"/>